<dbReference type="SUPFAM" id="SSF46946">
    <property type="entry name" value="S13-like H2TH domain"/>
    <property type="match status" value="1"/>
</dbReference>
<dbReference type="SUPFAM" id="SSF54211">
    <property type="entry name" value="Ribosomal protein S5 domain 2-like"/>
    <property type="match status" value="1"/>
</dbReference>
<dbReference type="EC" id="5.6.2.2" evidence="2"/>
<dbReference type="SUPFAM" id="SSF55874">
    <property type="entry name" value="ATPase domain of HSP90 chaperone/DNA topoisomerase II/histidine kinase"/>
    <property type="match status" value="1"/>
</dbReference>
<dbReference type="Gene3D" id="1.10.8.50">
    <property type="match status" value="1"/>
</dbReference>
<dbReference type="KEGG" id="oyw:OdinLCB4_001255"/>
<dbReference type="GO" id="GO:0003677">
    <property type="term" value="F:DNA binding"/>
    <property type="evidence" value="ECO:0007669"/>
    <property type="project" value="InterPro"/>
</dbReference>
<reference evidence="2" key="2">
    <citation type="journal article" date="2022" name="Nat. Microbiol.">
        <title>A closed Candidatus Odinarchaeum chromosome exposes Asgard archaeal viruses.</title>
        <authorList>
            <person name="Tamarit D."/>
            <person name="Caceres E.F."/>
            <person name="Krupovic M."/>
            <person name="Nijland R."/>
            <person name="Eme L."/>
            <person name="Robinson N.P."/>
            <person name="Ettema T.J.G."/>
        </authorList>
    </citation>
    <scope>NUCLEOTIDE SEQUENCE</scope>
    <source>
        <strain evidence="2">LCB_4</strain>
    </source>
</reference>
<dbReference type="GO" id="GO:0003918">
    <property type="term" value="F:DNA topoisomerase type II (double strand cut, ATP-hydrolyzing) activity"/>
    <property type="evidence" value="ECO:0007669"/>
    <property type="project" value="UniProtKB-EC"/>
</dbReference>
<gene>
    <name evidence="2" type="ORF">OdinLCB4_001255</name>
</gene>
<sequence>MVSNTEGVIKEGSIAQFMRKRTQLVGFSIERHKHTQYVAEFLDNALDAIETAQWDFNIYKNLSPESPIQSYRVEPWSETLNKNKPEAILSRLNKLISPLKDLINKEPIALIVLQKVEKPEILPDDIQGSDIEMYCFEAFDNGVGMKPVDVEKFGIYLASSKSEKLKQTRGSQGFGAPSAFSDAQNTTGKPITVVTKHIKEKKGVLQVFYTTGENKKKYTIPSTQVSLPFDHGTYVQLWYLNVKYVKGYADEYVKQSALLNSHVNLIFIDPNGDVWLYPRKVSHFPPEPVYTEPHPESTSIGDFQEAVRNTSAVKVTEFLTKSFCRIGEKRAEEIVRLANKSLKSKLAPSTPVKSLTDEQINALYKAFISIKYPAPPVNTVVPVGSDVLRDVIKKSLNAEFVEAVTRKPTSSKGLAFVVEAAIAYKRPSNESSQNESELDKGPVLYRFTNRTPKLRDNSDCAIWKAASLVNWKNYKLDISDNGLPKGPVKLFVNVSGPFVHVMFKAQSKQALAADDILVKEIKLALEELGRKLKAYITKGEIEEKKKERSSKLLGYAESFVKSLTSIIDTDKDLAEKPSFEELYSILESMITGGKLSSRIKTSLIEAKNKIASQP</sequence>
<dbReference type="InterPro" id="IPR020568">
    <property type="entry name" value="Ribosomal_Su5_D2-typ_SF"/>
</dbReference>
<dbReference type="Gene3D" id="3.30.230.10">
    <property type="match status" value="1"/>
</dbReference>
<dbReference type="InterPro" id="IPR014721">
    <property type="entry name" value="Ribsml_uS5_D2-typ_fold_subgr"/>
</dbReference>
<dbReference type="GO" id="GO:0006265">
    <property type="term" value="P:DNA topological change"/>
    <property type="evidence" value="ECO:0007669"/>
    <property type="project" value="InterPro"/>
</dbReference>
<dbReference type="InterPro" id="IPR010979">
    <property type="entry name" value="Ribosomal_uS13-like_H2TH"/>
</dbReference>
<dbReference type="Proteomes" id="UP000186851">
    <property type="component" value="Chromosome"/>
</dbReference>
<organism evidence="2 3">
    <name type="scientific">Odinarchaeota yellowstonii (strain LCB_4)</name>
    <dbReference type="NCBI Taxonomy" id="1841599"/>
    <lineage>
        <taxon>Archaea</taxon>
        <taxon>Promethearchaeati</taxon>
        <taxon>Candidatus Odinarchaeota</taxon>
        <taxon>Candidatus Odinarchaeia</taxon>
        <taxon>Candidatus Odinarchaeales</taxon>
        <taxon>Candidatus Odinarchaeaceae</taxon>
        <taxon>Candidatus Odinarchaeum</taxon>
    </lineage>
</organism>
<accession>A0AAF0D2N0</accession>
<dbReference type="InterPro" id="IPR015320">
    <property type="entry name" value="TopoVI_B_transducer"/>
</dbReference>
<evidence type="ECO:0000313" key="3">
    <source>
        <dbReference type="Proteomes" id="UP000186851"/>
    </source>
</evidence>
<dbReference type="AlphaFoldDB" id="A0AAF0D2N0"/>
<dbReference type="PANTHER" id="PTHR48444:SF1">
    <property type="entry name" value="DNA TOPOISOMERASE 6 SUBUNIT B"/>
    <property type="match status" value="1"/>
</dbReference>
<evidence type="ECO:0000259" key="1">
    <source>
        <dbReference type="Pfam" id="PF09239"/>
    </source>
</evidence>
<dbReference type="InterPro" id="IPR036890">
    <property type="entry name" value="HATPase_C_sf"/>
</dbReference>
<dbReference type="EMBL" id="CP091871">
    <property type="protein sequence ID" value="WEU40588.1"/>
    <property type="molecule type" value="Genomic_DNA"/>
</dbReference>
<evidence type="ECO:0000313" key="2">
    <source>
        <dbReference type="EMBL" id="WEU40588.1"/>
    </source>
</evidence>
<reference evidence="2" key="1">
    <citation type="journal article" date="2017" name="Nature">
        <title>Asgard archaea illuminate the origin of eukaryotic cellular complexity.</title>
        <authorList>
            <person name="Zaremba-Niedzwiedzka K."/>
            <person name="Caceres E.F."/>
            <person name="Saw J.H."/>
            <person name="Backstrom D."/>
            <person name="Juzokaite L."/>
            <person name="Vancaester E."/>
            <person name="Seitz K.W."/>
            <person name="Anantharaman K."/>
            <person name="Starnawski P."/>
            <person name="Kjeldsen K.U."/>
            <person name="Scott M.B."/>
            <person name="Nunoura T."/>
            <person name="Banfield J.F."/>
            <person name="Schramm A."/>
            <person name="Baker B.J."/>
            <person name="Spang A."/>
            <person name="Ettema T.J.G."/>
        </authorList>
    </citation>
    <scope>NUCLEOTIDE SEQUENCE</scope>
    <source>
        <strain evidence="2">LCB_4</strain>
    </source>
</reference>
<proteinExistence type="predicted"/>
<feature type="domain" description="DNA topoisomerase VI subunit B transducer" evidence="1">
    <location>
        <begin position="375"/>
        <end position="548"/>
    </location>
</feature>
<protein>
    <submittedName>
        <fullName evidence="2">DNA topoisomerase VI subunit B</fullName>
        <ecNumber evidence="2">5.6.2.2</ecNumber>
    </submittedName>
</protein>
<dbReference type="PANTHER" id="PTHR48444">
    <property type="entry name" value="DNA TOPOISOMERASE 6 SUBUNIT B"/>
    <property type="match status" value="1"/>
</dbReference>
<dbReference type="NCBIfam" id="NF003218">
    <property type="entry name" value="PRK04184.1"/>
    <property type="match status" value="1"/>
</dbReference>
<keyword evidence="2" id="KW-0413">Isomerase</keyword>
<dbReference type="Pfam" id="PF09239">
    <property type="entry name" value="Topo-VIb_trans"/>
    <property type="match status" value="1"/>
</dbReference>
<name>A0AAF0D2N0_ODILC</name>
<dbReference type="Gene3D" id="3.30.565.10">
    <property type="entry name" value="Histidine kinase-like ATPase, C-terminal domain"/>
    <property type="match status" value="1"/>
</dbReference>